<comment type="function">
    <text evidence="1">Component of the U5 snRNP complex that is required for spliceosome assembly and for pre-mRNA splicing.</text>
</comment>
<dbReference type="PANTHER" id="PTHR12689:SF4">
    <property type="entry name" value="PROTEIN AAR2 HOMOLOG"/>
    <property type="match status" value="1"/>
</dbReference>
<reference evidence="12" key="1">
    <citation type="submission" date="2015-02" db="EMBL/GenBank/DDBJ databases">
        <title>Genome sequencing for Strongylocentrotus purpuratus.</title>
        <authorList>
            <person name="Murali S."/>
            <person name="Liu Y."/>
            <person name="Vee V."/>
            <person name="English A."/>
            <person name="Wang M."/>
            <person name="Skinner E."/>
            <person name="Han Y."/>
            <person name="Muzny D.M."/>
            <person name="Worley K.C."/>
            <person name="Gibbs R.A."/>
        </authorList>
    </citation>
    <scope>NUCLEOTIDE SEQUENCE</scope>
</reference>
<evidence type="ECO:0000256" key="4">
    <source>
        <dbReference type="ARBA" id="ARBA00022664"/>
    </source>
</evidence>
<evidence type="ECO:0000256" key="7">
    <source>
        <dbReference type="ARBA" id="ARBA00030625"/>
    </source>
</evidence>
<dbReference type="FunFam" id="1.25.40.550:FF:000001">
    <property type="entry name" value="AAR2 splicing factor homolog"/>
    <property type="match status" value="1"/>
</dbReference>
<dbReference type="FunFam" id="2.60.34.20:FF:000001">
    <property type="entry name" value="protein AAR2 homolog"/>
    <property type="match status" value="1"/>
</dbReference>
<feature type="domain" description="AAR2 N-terminal" evidence="10">
    <location>
        <begin position="18"/>
        <end position="150"/>
    </location>
</feature>
<dbReference type="Proteomes" id="UP000007110">
    <property type="component" value="Unassembled WGS sequence"/>
</dbReference>
<organism evidence="11 12">
    <name type="scientific">Strongylocentrotus purpuratus</name>
    <name type="common">Purple sea urchin</name>
    <dbReference type="NCBI Taxonomy" id="7668"/>
    <lineage>
        <taxon>Eukaryota</taxon>
        <taxon>Metazoa</taxon>
        <taxon>Echinodermata</taxon>
        <taxon>Eleutherozoa</taxon>
        <taxon>Echinozoa</taxon>
        <taxon>Echinoidea</taxon>
        <taxon>Euechinoidea</taxon>
        <taxon>Echinacea</taxon>
        <taxon>Camarodonta</taxon>
        <taxon>Echinidea</taxon>
        <taxon>Strongylocentrotidae</taxon>
        <taxon>Strongylocentrotus</taxon>
    </lineage>
</organism>
<dbReference type="OMA" id="CAFSDII"/>
<dbReference type="OrthoDB" id="201752at2759"/>
<evidence type="ECO:0000256" key="3">
    <source>
        <dbReference type="ARBA" id="ARBA00016372"/>
    </source>
</evidence>
<dbReference type="EnsemblMetazoa" id="XM_790986">
    <property type="protein sequence ID" value="XP_796079"/>
    <property type="gene ID" value="LOC591425"/>
</dbReference>
<keyword evidence="12" id="KW-1185">Reference proteome</keyword>
<dbReference type="InterPro" id="IPR038514">
    <property type="entry name" value="AAR2_C_sf"/>
</dbReference>
<keyword evidence="6" id="KW-0508">mRNA splicing</keyword>
<comment type="subunit">
    <text evidence="8">Interacts with PRPF8 (via RNase H homology domain). Component of a U5 snRNP complex that contains PRPF8.</text>
</comment>
<dbReference type="CDD" id="cd13777">
    <property type="entry name" value="Aar2_N"/>
    <property type="match status" value="1"/>
</dbReference>
<dbReference type="RefSeq" id="XP_796079.2">
    <property type="nucleotide sequence ID" value="XM_790986.5"/>
</dbReference>
<dbReference type="Gene3D" id="1.25.40.550">
    <property type="entry name" value="Aar2, C-terminal domain-like"/>
    <property type="match status" value="1"/>
</dbReference>
<dbReference type="CTD" id="25980"/>
<evidence type="ECO:0000256" key="8">
    <source>
        <dbReference type="ARBA" id="ARBA00047009"/>
    </source>
</evidence>
<proteinExistence type="inferred from homology"/>
<dbReference type="InterPro" id="IPR038516">
    <property type="entry name" value="AAR2_N_sf"/>
</dbReference>
<evidence type="ECO:0000256" key="6">
    <source>
        <dbReference type="ARBA" id="ARBA00023187"/>
    </source>
</evidence>
<dbReference type="PANTHER" id="PTHR12689">
    <property type="entry name" value="A1 CISTRON SPLICING FACTOR AAR2-RELATED"/>
    <property type="match status" value="1"/>
</dbReference>
<dbReference type="KEGG" id="spu:591425"/>
<name>A0A7M7REW4_STRPU</name>
<dbReference type="Pfam" id="PF20981">
    <property type="entry name" value="AAR2_1st"/>
    <property type="match status" value="1"/>
</dbReference>
<dbReference type="GO" id="GO:0005681">
    <property type="term" value="C:spliceosomal complex"/>
    <property type="evidence" value="ECO:0007669"/>
    <property type="project" value="UniProtKB-KW"/>
</dbReference>
<dbReference type="InterPro" id="IPR033648">
    <property type="entry name" value="AAR2_C"/>
</dbReference>
<keyword evidence="5" id="KW-0747">Spliceosome</keyword>
<feature type="domain" description="AAR2 C-terminal" evidence="9">
    <location>
        <begin position="206"/>
        <end position="362"/>
    </location>
</feature>
<evidence type="ECO:0000259" key="10">
    <source>
        <dbReference type="Pfam" id="PF20981"/>
    </source>
</evidence>
<keyword evidence="4" id="KW-0507">mRNA processing</keyword>
<evidence type="ECO:0000313" key="12">
    <source>
        <dbReference type="Proteomes" id="UP000007110"/>
    </source>
</evidence>
<accession>A0A7M7REW4</accession>
<dbReference type="FunCoup" id="A0A7M7REW4">
    <property type="interactions" value="996"/>
</dbReference>
<dbReference type="InterPro" id="IPR033647">
    <property type="entry name" value="Aar2_N"/>
</dbReference>
<reference evidence="11" key="2">
    <citation type="submission" date="2021-01" db="UniProtKB">
        <authorList>
            <consortium name="EnsemblMetazoa"/>
        </authorList>
    </citation>
    <scope>IDENTIFICATION</scope>
</reference>
<dbReference type="AlphaFoldDB" id="A0A7M7REW4"/>
<dbReference type="InParanoid" id="A0A7M7REW4"/>
<dbReference type="GeneID" id="591425"/>
<dbReference type="Gene3D" id="2.60.34.20">
    <property type="match status" value="1"/>
</dbReference>
<dbReference type="InterPro" id="IPR007946">
    <property type="entry name" value="AAR2"/>
</dbReference>
<evidence type="ECO:0000313" key="11">
    <source>
        <dbReference type="EnsemblMetazoa" id="XP_796079"/>
    </source>
</evidence>
<dbReference type="Pfam" id="PF05282">
    <property type="entry name" value="AAR2"/>
    <property type="match status" value="1"/>
</dbReference>
<dbReference type="CDD" id="cd13778">
    <property type="entry name" value="Aar2_C"/>
    <property type="match status" value="1"/>
</dbReference>
<evidence type="ECO:0000256" key="2">
    <source>
        <dbReference type="ARBA" id="ARBA00006281"/>
    </source>
</evidence>
<evidence type="ECO:0000256" key="1">
    <source>
        <dbReference type="ARBA" id="ARBA00003708"/>
    </source>
</evidence>
<comment type="similarity">
    <text evidence="2">Belongs to the AAR2 family.</text>
</comment>
<protein>
    <recommendedName>
        <fullName evidence="3">Protein AAR2 homolog</fullName>
    </recommendedName>
    <alternativeName>
        <fullName evidence="7">AAR2 splicing factor homolog</fullName>
    </alternativeName>
</protein>
<dbReference type="GO" id="GO:0000244">
    <property type="term" value="P:spliceosomal tri-snRNP complex assembly"/>
    <property type="evidence" value="ECO:0000318"/>
    <property type="project" value="GO_Central"/>
</dbReference>
<sequence>MASSSTMDQKTANVLFEEGAALILLNVPPGTEFGIDYNSWNTGNRFKGVKMIPPGVHFVYYSAVNLKSRDCAPRTGFFHCFKPREIVIKRWDAGIEDLVDVKVTDSSDAEEKAQLQECDPSLGAYPYESLKRWLSLTNLISADIVAQLSPLSGKIVSVAQLVPNMATRTTADRKLMAEANKELLKSKNPEDHLPQMHREPGTEIRFSKISEQNYPEGATAKEITKYSLDHTYILDKLLAENYPTDSQGVLAELQLAFVCFLVGQVYDAFDQWKKLVHLLCSCIEAMATHGDLYSTLVSILHFQVREIPSDFFVDIVSSNNFLTVTLRDFFLNLHQSEAEGALKEKGRKFKKNLTKHFTWDFDEEPEDEAPVVVDL</sequence>
<evidence type="ECO:0000259" key="9">
    <source>
        <dbReference type="Pfam" id="PF05282"/>
    </source>
</evidence>
<evidence type="ECO:0000256" key="5">
    <source>
        <dbReference type="ARBA" id="ARBA00022728"/>
    </source>
</evidence>